<protein>
    <submittedName>
        <fullName evidence="3">PEP-CTERM sorting domain-containing protein</fullName>
    </submittedName>
</protein>
<dbReference type="EMBL" id="QJPH01000304">
    <property type="protein sequence ID" value="PZN79145.1"/>
    <property type="molecule type" value="Genomic_DNA"/>
</dbReference>
<keyword evidence="1" id="KW-0812">Transmembrane</keyword>
<gene>
    <name evidence="3" type="ORF">DM484_11835</name>
</gene>
<keyword evidence="1" id="KW-0472">Membrane</keyword>
<accession>A0A2W4R4H0</accession>
<evidence type="ECO:0000313" key="3">
    <source>
        <dbReference type="EMBL" id="PZN79145.1"/>
    </source>
</evidence>
<name>A0A2W4R4H0_9GAMM</name>
<reference evidence="3 4" key="1">
    <citation type="journal article" date="2018" name="Aquat. Microb. Ecol.">
        <title>Gammaproteobacterial methanotrophs dominate.</title>
        <authorList>
            <person name="Rissanen A.J."/>
            <person name="Saarenheimo J."/>
            <person name="Tiirola M."/>
            <person name="Peura S."/>
            <person name="Aalto S.L."/>
            <person name="Karvinen A."/>
            <person name="Nykanen H."/>
        </authorList>
    </citation>
    <scope>NUCLEOTIDE SEQUENCE [LARGE SCALE GENOMIC DNA]</scope>
    <source>
        <strain evidence="3">AMbin10</strain>
    </source>
</reference>
<feature type="chain" id="PRO_5016168767" evidence="2">
    <location>
        <begin position="26"/>
        <end position="257"/>
    </location>
</feature>
<keyword evidence="2" id="KW-0732">Signal</keyword>
<proteinExistence type="predicted"/>
<keyword evidence="1" id="KW-1133">Transmembrane helix</keyword>
<sequence length="257" mass="26448">MNQHKTATAGVAAFALMLIASSSQAAGVNLVTNGSFEQMTNGVGQIGSWGVTQVTDWTATGPGYMTVFAPGTATTGVPNGGQPLTLWGPGNGAANGLPATSPDGGNFLATDVTYGYNNADVTPLLSQTVNGLTVGDQYSVSFYYAGAEWYNYSSPHNLTNAWRVSLGAETKETSILSYASHGFSGWQQATITFTASSASEVLSFLATDAPSGVPPIALLDGVSMTDVTPTPLPAALFFVAPALAGVFGFSRRKQVKA</sequence>
<evidence type="ECO:0000256" key="2">
    <source>
        <dbReference type="SAM" id="SignalP"/>
    </source>
</evidence>
<feature type="transmembrane region" description="Helical" evidence="1">
    <location>
        <begin position="232"/>
        <end position="250"/>
    </location>
</feature>
<organism evidence="3 4">
    <name type="scientific">Candidatus Methylumidiphilus alinenensis</name>
    <dbReference type="NCBI Taxonomy" id="2202197"/>
    <lineage>
        <taxon>Bacteria</taxon>
        <taxon>Pseudomonadati</taxon>
        <taxon>Pseudomonadota</taxon>
        <taxon>Gammaproteobacteria</taxon>
        <taxon>Methylococcales</taxon>
        <taxon>Candidatus Methylumidiphilus</taxon>
    </lineage>
</organism>
<evidence type="ECO:0000313" key="4">
    <source>
        <dbReference type="Proteomes" id="UP000249396"/>
    </source>
</evidence>
<dbReference type="Gene3D" id="2.60.120.260">
    <property type="entry name" value="Galactose-binding domain-like"/>
    <property type="match status" value="1"/>
</dbReference>
<evidence type="ECO:0000256" key="1">
    <source>
        <dbReference type="SAM" id="Phobius"/>
    </source>
</evidence>
<feature type="signal peptide" evidence="2">
    <location>
        <begin position="1"/>
        <end position="25"/>
    </location>
</feature>
<dbReference type="AlphaFoldDB" id="A0A2W4R4H0"/>
<comment type="caution">
    <text evidence="3">The sequence shown here is derived from an EMBL/GenBank/DDBJ whole genome shotgun (WGS) entry which is preliminary data.</text>
</comment>
<dbReference type="Proteomes" id="UP000249396">
    <property type="component" value="Unassembled WGS sequence"/>
</dbReference>